<keyword evidence="1" id="KW-0175">Coiled coil</keyword>
<reference evidence="4 5" key="1">
    <citation type="submission" date="2015-03" db="EMBL/GenBank/DDBJ databases">
        <title>RNA-seq based gene annotation and comparative genomics of four Zymoseptoria species reveal species-specific pathogenicity related genes and transposable element activity.</title>
        <authorList>
            <person name="Grandaubert J."/>
            <person name="Bhattacharyya A."/>
            <person name="Stukenbrock E.H."/>
        </authorList>
    </citation>
    <scope>NUCLEOTIDE SEQUENCE [LARGE SCALE GENOMIC DNA]</scope>
    <source>
        <strain evidence="4 5">Zb18110</strain>
    </source>
</reference>
<organism evidence="4 5">
    <name type="scientific">Zymoseptoria brevis</name>
    <dbReference type="NCBI Taxonomy" id="1047168"/>
    <lineage>
        <taxon>Eukaryota</taxon>
        <taxon>Fungi</taxon>
        <taxon>Dikarya</taxon>
        <taxon>Ascomycota</taxon>
        <taxon>Pezizomycotina</taxon>
        <taxon>Dothideomycetes</taxon>
        <taxon>Dothideomycetidae</taxon>
        <taxon>Mycosphaerellales</taxon>
        <taxon>Mycosphaerellaceae</taxon>
        <taxon>Zymoseptoria</taxon>
    </lineage>
</organism>
<evidence type="ECO:0000259" key="3">
    <source>
        <dbReference type="PROSITE" id="PS50888"/>
    </source>
</evidence>
<dbReference type="Gene3D" id="4.10.280.10">
    <property type="entry name" value="Helix-loop-helix DNA-binding domain"/>
    <property type="match status" value="1"/>
</dbReference>
<feature type="compositionally biased region" description="Polar residues" evidence="2">
    <location>
        <begin position="43"/>
        <end position="52"/>
    </location>
</feature>
<dbReference type="Pfam" id="PF00010">
    <property type="entry name" value="HLH"/>
    <property type="match status" value="1"/>
</dbReference>
<dbReference type="PANTHER" id="PTHR47336">
    <property type="entry name" value="TRANSCRIPTION FACTOR HMS1-RELATED"/>
    <property type="match status" value="1"/>
</dbReference>
<dbReference type="CDD" id="cd11395">
    <property type="entry name" value="bHLHzip_SREBP_like"/>
    <property type="match status" value="1"/>
</dbReference>
<feature type="region of interest" description="Disordered" evidence="2">
    <location>
        <begin position="42"/>
        <end position="80"/>
    </location>
</feature>
<dbReference type="STRING" id="1047168.A0A0F4GB38"/>
<feature type="compositionally biased region" description="Pro residues" evidence="2">
    <location>
        <begin position="109"/>
        <end position="118"/>
    </location>
</feature>
<proteinExistence type="predicted"/>
<dbReference type="InterPro" id="IPR052099">
    <property type="entry name" value="Regulatory_TF_Diverse"/>
</dbReference>
<evidence type="ECO:0000256" key="1">
    <source>
        <dbReference type="SAM" id="Coils"/>
    </source>
</evidence>
<name>A0A0F4GB38_9PEZI</name>
<dbReference type="GO" id="GO:0046983">
    <property type="term" value="F:protein dimerization activity"/>
    <property type="evidence" value="ECO:0007669"/>
    <property type="project" value="InterPro"/>
</dbReference>
<evidence type="ECO:0000313" key="4">
    <source>
        <dbReference type="EMBL" id="KJX94222.1"/>
    </source>
</evidence>
<feature type="domain" description="BHLH" evidence="3">
    <location>
        <begin position="123"/>
        <end position="192"/>
    </location>
</feature>
<sequence length="248" mass="27249">MTQPLSSTYGMASNYFPPMQYLSGNAPSDYISSSDSICPVLPMSSTTNNNPNLRFYRTDSYDGTAERRSSDSEDSLSGNNNDFADTSVHFPSTISAFSTFPSHHGLSISPPPKSPLRPPSRSYRRIPHAAVERRYRDNLNTSIDTLRLTLPSLKDACSTTVGPSDHEDAALASRGPSEAVIISTATAYIKELQSEQRKAESQIEKLKEQMADLQKLLQCNHRSVLQFLQRVGDGYGGVQAENLSSTFT</sequence>
<dbReference type="SMART" id="SM00353">
    <property type="entry name" value="HLH"/>
    <property type="match status" value="1"/>
</dbReference>
<feature type="compositionally biased region" description="Basic and acidic residues" evidence="2">
    <location>
        <begin position="56"/>
        <end position="71"/>
    </location>
</feature>
<feature type="coiled-coil region" evidence="1">
    <location>
        <begin position="189"/>
        <end position="223"/>
    </location>
</feature>
<feature type="region of interest" description="Disordered" evidence="2">
    <location>
        <begin position="104"/>
        <end position="126"/>
    </location>
</feature>
<dbReference type="EMBL" id="LAFY01004166">
    <property type="protein sequence ID" value="KJX94222.1"/>
    <property type="molecule type" value="Genomic_DNA"/>
</dbReference>
<dbReference type="Proteomes" id="UP000033647">
    <property type="component" value="Unassembled WGS sequence"/>
</dbReference>
<dbReference type="OrthoDB" id="2133190at2759"/>
<protein>
    <recommendedName>
        <fullName evidence="3">BHLH domain-containing protein</fullName>
    </recommendedName>
</protein>
<dbReference type="AlphaFoldDB" id="A0A0F4GB38"/>
<evidence type="ECO:0000313" key="5">
    <source>
        <dbReference type="Proteomes" id="UP000033647"/>
    </source>
</evidence>
<dbReference type="InterPro" id="IPR036638">
    <property type="entry name" value="HLH_DNA-bd_sf"/>
</dbReference>
<gene>
    <name evidence="4" type="ORF">TI39_contig4207g00005</name>
</gene>
<comment type="caution">
    <text evidence="4">The sequence shown here is derived from an EMBL/GenBank/DDBJ whole genome shotgun (WGS) entry which is preliminary data.</text>
</comment>
<dbReference type="SUPFAM" id="SSF47459">
    <property type="entry name" value="HLH, helix-loop-helix DNA-binding domain"/>
    <property type="match status" value="1"/>
</dbReference>
<keyword evidence="5" id="KW-1185">Reference proteome</keyword>
<dbReference type="PANTHER" id="PTHR47336:SF2">
    <property type="entry name" value="TRANSCRIPTION FACTOR HMS1-RELATED"/>
    <property type="match status" value="1"/>
</dbReference>
<accession>A0A0F4GB38</accession>
<evidence type="ECO:0000256" key="2">
    <source>
        <dbReference type="SAM" id="MobiDB-lite"/>
    </source>
</evidence>
<dbReference type="InterPro" id="IPR011598">
    <property type="entry name" value="bHLH_dom"/>
</dbReference>
<dbReference type="PROSITE" id="PS50888">
    <property type="entry name" value="BHLH"/>
    <property type="match status" value="1"/>
</dbReference>